<evidence type="ECO:0000256" key="4">
    <source>
        <dbReference type="ARBA" id="ARBA00022553"/>
    </source>
</evidence>
<dbReference type="PANTHER" id="PTHR43065">
    <property type="entry name" value="SENSOR HISTIDINE KINASE"/>
    <property type="match status" value="1"/>
</dbReference>
<feature type="transmembrane region" description="Helical" evidence="13">
    <location>
        <begin position="12"/>
        <end position="31"/>
    </location>
</feature>
<feature type="domain" description="Histidine kinase" evidence="14">
    <location>
        <begin position="335"/>
        <end position="554"/>
    </location>
</feature>
<dbReference type="InterPro" id="IPR006189">
    <property type="entry name" value="CHASE_dom"/>
</dbReference>
<evidence type="ECO:0000256" key="2">
    <source>
        <dbReference type="ARBA" id="ARBA00004370"/>
    </source>
</evidence>
<comment type="catalytic activity">
    <reaction evidence="1">
        <text>ATP + protein L-histidine = ADP + protein N-phospho-L-histidine.</text>
        <dbReference type="EC" id="2.7.13.3"/>
    </reaction>
</comment>
<sequence length="554" mass="59852">MNTGKHSLSGWTLAIGIGLAVLLGAGGTYLAQQMLERQLRFQADTLLNRTERWVGEYRSMLLGLRSLFDTFGNLPSEKFQQYIDNLGLDARYPGLVRVEYVASIPEVSAPDTEAVPATLYVPVQEAVGMESALGGIRLESSALALSADDPATVAGFGRVGVVSDGLAGERVGLGYKLPVYRPAAFRAGSEAAARDYLGWVGAWLDIGRMFEEALADSATRDVALRVSIDQPGKADEAILHTTIFDSRGGEPGWLLGSKRIAFADHHFELSVLATPDRWLRAQPFLVGATVTLLGVLLSALLASQIRRRYEHRLRENERQIEQYAHVLLMGELAAAIAHEVHSPLQGVVSGIETIQLRAREHTLPPERLAALLTQMDAAVGQAMGRLEEIRRQMHADRVDPAPARMDVGDILREVEAVSLLDGRRPGCELAVRAPEVPMAVLGNRIALVGVLSNLVRNASEAIELAGRHDGRIRVGARPADDELHAEIVVSDNGPGLDEQVLGQLFRSFTTTKPFGTGLGLPSSRRAIHRMGGTIDGGNRPGGGAEFVIRLPRAN</sequence>
<dbReference type="Gene3D" id="3.30.565.10">
    <property type="entry name" value="Histidine kinase-like ATPase, C-terminal domain"/>
    <property type="match status" value="1"/>
</dbReference>
<dbReference type="GO" id="GO:0016020">
    <property type="term" value="C:membrane"/>
    <property type="evidence" value="ECO:0007669"/>
    <property type="project" value="UniProtKB-SubCell"/>
</dbReference>
<dbReference type="GO" id="GO:0000160">
    <property type="term" value="P:phosphorelay signal transduction system"/>
    <property type="evidence" value="ECO:0007669"/>
    <property type="project" value="UniProtKB-KW"/>
</dbReference>
<name>A0A4S4B3Z1_9RHOO</name>
<evidence type="ECO:0000256" key="5">
    <source>
        <dbReference type="ARBA" id="ARBA00022679"/>
    </source>
</evidence>
<evidence type="ECO:0000256" key="6">
    <source>
        <dbReference type="ARBA" id="ARBA00022692"/>
    </source>
</evidence>
<evidence type="ECO:0000313" key="15">
    <source>
        <dbReference type="EMBL" id="THF65624.1"/>
    </source>
</evidence>
<comment type="caution">
    <text evidence="15">The sequence shown here is derived from an EMBL/GenBank/DDBJ whole genome shotgun (WGS) entry which is preliminary data.</text>
</comment>
<keyword evidence="4" id="KW-0597">Phosphoprotein</keyword>
<evidence type="ECO:0000256" key="9">
    <source>
        <dbReference type="ARBA" id="ARBA00022840"/>
    </source>
</evidence>
<evidence type="ECO:0000256" key="7">
    <source>
        <dbReference type="ARBA" id="ARBA00022741"/>
    </source>
</evidence>
<keyword evidence="11" id="KW-0902">Two-component regulatory system</keyword>
<dbReference type="InterPro" id="IPR004358">
    <property type="entry name" value="Sig_transdc_His_kin-like_C"/>
</dbReference>
<dbReference type="PRINTS" id="PR00344">
    <property type="entry name" value="BCTRLSENSOR"/>
</dbReference>
<gene>
    <name evidence="15" type="ORF">E6C76_08615</name>
</gene>
<dbReference type="Gene3D" id="3.30.450.350">
    <property type="entry name" value="CHASE domain"/>
    <property type="match status" value="1"/>
</dbReference>
<evidence type="ECO:0000256" key="13">
    <source>
        <dbReference type="SAM" id="Phobius"/>
    </source>
</evidence>
<dbReference type="Pfam" id="PF02518">
    <property type="entry name" value="HATPase_c"/>
    <property type="match status" value="1"/>
</dbReference>
<evidence type="ECO:0000256" key="1">
    <source>
        <dbReference type="ARBA" id="ARBA00000085"/>
    </source>
</evidence>
<dbReference type="Gene3D" id="1.10.287.130">
    <property type="match status" value="1"/>
</dbReference>
<dbReference type="PROSITE" id="PS50109">
    <property type="entry name" value="HIS_KIN"/>
    <property type="match status" value="1"/>
</dbReference>
<dbReference type="OrthoDB" id="8559580at2"/>
<dbReference type="Proteomes" id="UP000308430">
    <property type="component" value="Unassembled WGS sequence"/>
</dbReference>
<accession>A0A4S4B3Z1</accession>
<organism evidence="15 16">
    <name type="scientific">Pseudothauera nasutitermitis</name>
    <dbReference type="NCBI Taxonomy" id="2565930"/>
    <lineage>
        <taxon>Bacteria</taxon>
        <taxon>Pseudomonadati</taxon>
        <taxon>Pseudomonadota</taxon>
        <taxon>Betaproteobacteria</taxon>
        <taxon>Rhodocyclales</taxon>
        <taxon>Zoogloeaceae</taxon>
        <taxon>Pseudothauera</taxon>
    </lineage>
</organism>
<protein>
    <recommendedName>
        <fullName evidence="3">histidine kinase</fullName>
        <ecNumber evidence="3">2.7.13.3</ecNumber>
    </recommendedName>
</protein>
<keyword evidence="8" id="KW-0418">Kinase</keyword>
<dbReference type="AlphaFoldDB" id="A0A4S4B3Z1"/>
<dbReference type="PANTHER" id="PTHR43065:SF10">
    <property type="entry name" value="PEROXIDE STRESS-ACTIVATED HISTIDINE KINASE MAK3"/>
    <property type="match status" value="1"/>
</dbReference>
<dbReference type="GO" id="GO:0004673">
    <property type="term" value="F:protein histidine kinase activity"/>
    <property type="evidence" value="ECO:0007669"/>
    <property type="project" value="UniProtKB-EC"/>
</dbReference>
<dbReference type="EMBL" id="SSOC01000003">
    <property type="protein sequence ID" value="THF65624.1"/>
    <property type="molecule type" value="Genomic_DNA"/>
</dbReference>
<dbReference type="GO" id="GO:0005524">
    <property type="term" value="F:ATP binding"/>
    <property type="evidence" value="ECO:0007669"/>
    <property type="project" value="UniProtKB-KW"/>
</dbReference>
<keyword evidence="7" id="KW-0547">Nucleotide-binding</keyword>
<evidence type="ECO:0000259" key="14">
    <source>
        <dbReference type="PROSITE" id="PS50109"/>
    </source>
</evidence>
<dbReference type="SUPFAM" id="SSF55874">
    <property type="entry name" value="ATPase domain of HSP90 chaperone/DNA topoisomerase II/histidine kinase"/>
    <property type="match status" value="1"/>
</dbReference>
<evidence type="ECO:0000313" key="16">
    <source>
        <dbReference type="Proteomes" id="UP000308430"/>
    </source>
</evidence>
<dbReference type="InterPro" id="IPR042240">
    <property type="entry name" value="CHASE_sf"/>
</dbReference>
<evidence type="ECO:0000256" key="12">
    <source>
        <dbReference type="ARBA" id="ARBA00023136"/>
    </source>
</evidence>
<keyword evidence="5" id="KW-0808">Transferase</keyword>
<dbReference type="InterPro" id="IPR003594">
    <property type="entry name" value="HATPase_dom"/>
</dbReference>
<keyword evidence="9" id="KW-0067">ATP-binding</keyword>
<evidence type="ECO:0000256" key="8">
    <source>
        <dbReference type="ARBA" id="ARBA00022777"/>
    </source>
</evidence>
<dbReference type="RefSeq" id="WP_136347830.1">
    <property type="nucleotide sequence ID" value="NZ_SSOC01000003.1"/>
</dbReference>
<feature type="transmembrane region" description="Helical" evidence="13">
    <location>
        <begin position="284"/>
        <end position="302"/>
    </location>
</feature>
<evidence type="ECO:0000256" key="10">
    <source>
        <dbReference type="ARBA" id="ARBA00022989"/>
    </source>
</evidence>
<keyword evidence="12 13" id="KW-0472">Membrane</keyword>
<dbReference type="InterPro" id="IPR005467">
    <property type="entry name" value="His_kinase_dom"/>
</dbReference>
<proteinExistence type="predicted"/>
<comment type="subcellular location">
    <subcellularLocation>
        <location evidence="2">Membrane</location>
    </subcellularLocation>
</comment>
<dbReference type="InterPro" id="IPR036890">
    <property type="entry name" value="HATPase_C_sf"/>
</dbReference>
<keyword evidence="16" id="KW-1185">Reference proteome</keyword>
<evidence type="ECO:0000256" key="11">
    <source>
        <dbReference type="ARBA" id="ARBA00023012"/>
    </source>
</evidence>
<keyword evidence="10 13" id="KW-1133">Transmembrane helix</keyword>
<evidence type="ECO:0000256" key="3">
    <source>
        <dbReference type="ARBA" id="ARBA00012438"/>
    </source>
</evidence>
<keyword evidence="6 13" id="KW-0812">Transmembrane</keyword>
<dbReference type="SMART" id="SM00387">
    <property type="entry name" value="HATPase_c"/>
    <property type="match status" value="1"/>
</dbReference>
<reference evidence="15 16" key="1">
    <citation type="submission" date="2019-04" db="EMBL/GenBank/DDBJ databases">
        <title>Azoarcus nasutitermitis sp. nov. isolated from termite nest.</title>
        <authorList>
            <person name="Lin S.-Y."/>
            <person name="Hameed A."/>
            <person name="Hsu Y.-H."/>
            <person name="Young C.-C."/>
        </authorList>
    </citation>
    <scope>NUCLEOTIDE SEQUENCE [LARGE SCALE GENOMIC DNA]</scope>
    <source>
        <strain evidence="15 16">CC-YHH838</strain>
    </source>
</reference>
<dbReference type="EC" id="2.7.13.3" evidence="3"/>
<dbReference type="Pfam" id="PF03924">
    <property type="entry name" value="CHASE"/>
    <property type="match status" value="1"/>
</dbReference>